<gene>
    <name evidence="5" type="ORF">FUA23_16890</name>
</gene>
<organism evidence="5 6">
    <name type="scientific">Neolewinella aurantiaca</name>
    <dbReference type="NCBI Taxonomy" id="2602767"/>
    <lineage>
        <taxon>Bacteria</taxon>
        <taxon>Pseudomonadati</taxon>
        <taxon>Bacteroidota</taxon>
        <taxon>Saprospiria</taxon>
        <taxon>Saprospirales</taxon>
        <taxon>Lewinellaceae</taxon>
        <taxon>Neolewinella</taxon>
    </lineage>
</organism>
<sequence length="470" mass="52604">MLNPQDFDRPQRPLRILQFGGGNFLRAFVDWMIDVLNEQTDFNGGVVIVKPTSRGDYTELRAQHGLFSVALDGIRKGELISDRRVVTCVQQVIQPYTERAAYLATAELPGMRFVISNTTEAGIRFREEPLPEEGMPTEFPAKLCLWLHHRFQHFGAAGRGRGCIVLPLELIGNNGDELRECILKYAVHWGLSDAFRQWIQEENHFCNTLVDRIVSGYPADRAAAIAAETGHTDPLLVAGEYYHSWVISGPPQVAEELPFSDTDLNVTFTDDLDAYREIKVRILNGAHTSIVPTGYLAGLETVGDVMADAEMSAFLDSVLNDEIIPSLDYPEAELKAFAADVLDRFRNPSIHHKLMDISLNSTSKFRTRLLPSLLAYQKKKGELPAGIVRAFAALIRFYRGDRNGAPIALRDAEDRITFLQQEWSRVTANEQTTVQLARNVLSKTDWWGTDLNEVPGLTDALSAGIQKYQA</sequence>
<dbReference type="InterPro" id="IPR036291">
    <property type="entry name" value="NAD(P)-bd_dom_sf"/>
</dbReference>
<dbReference type="Pfam" id="PF08125">
    <property type="entry name" value="Mannitol_dh_C"/>
    <property type="match status" value="1"/>
</dbReference>
<evidence type="ECO:0000256" key="1">
    <source>
        <dbReference type="ARBA" id="ARBA00023002"/>
    </source>
</evidence>
<dbReference type="GO" id="GO:0019592">
    <property type="term" value="P:mannitol catabolic process"/>
    <property type="evidence" value="ECO:0007669"/>
    <property type="project" value="TreeGrafter"/>
</dbReference>
<keyword evidence="2" id="KW-0520">NAD</keyword>
<dbReference type="InterPro" id="IPR008927">
    <property type="entry name" value="6-PGluconate_DH-like_C_sf"/>
</dbReference>
<dbReference type="EMBL" id="VOXD01000029">
    <property type="protein sequence ID" value="TXF87930.1"/>
    <property type="molecule type" value="Genomic_DNA"/>
</dbReference>
<feature type="domain" description="Mannitol dehydrogenase C-terminal" evidence="4">
    <location>
        <begin position="271"/>
        <end position="466"/>
    </location>
</feature>
<dbReference type="InterPro" id="IPR013328">
    <property type="entry name" value="6PGD_dom2"/>
</dbReference>
<dbReference type="GO" id="GO:0009026">
    <property type="term" value="F:tagaturonate reductase activity"/>
    <property type="evidence" value="ECO:0007669"/>
    <property type="project" value="TreeGrafter"/>
</dbReference>
<keyword evidence="1" id="KW-0560">Oxidoreductase</keyword>
<accession>A0A5C7FNG8</accession>
<evidence type="ECO:0000313" key="6">
    <source>
        <dbReference type="Proteomes" id="UP000321907"/>
    </source>
</evidence>
<dbReference type="GO" id="GO:0008926">
    <property type="term" value="F:mannitol-1-phosphate 5-dehydrogenase activity"/>
    <property type="evidence" value="ECO:0007669"/>
    <property type="project" value="TreeGrafter"/>
</dbReference>
<evidence type="ECO:0000259" key="3">
    <source>
        <dbReference type="Pfam" id="PF01232"/>
    </source>
</evidence>
<evidence type="ECO:0000259" key="4">
    <source>
        <dbReference type="Pfam" id="PF08125"/>
    </source>
</evidence>
<dbReference type="OrthoDB" id="9768714at2"/>
<dbReference type="GO" id="GO:0019698">
    <property type="term" value="P:D-galacturonate catabolic process"/>
    <property type="evidence" value="ECO:0007669"/>
    <property type="project" value="TreeGrafter"/>
</dbReference>
<evidence type="ECO:0000256" key="2">
    <source>
        <dbReference type="ARBA" id="ARBA00023027"/>
    </source>
</evidence>
<evidence type="ECO:0000313" key="5">
    <source>
        <dbReference type="EMBL" id="TXF87930.1"/>
    </source>
</evidence>
<dbReference type="NCBIfam" id="NF002969">
    <property type="entry name" value="PRK03643.1"/>
    <property type="match status" value="1"/>
</dbReference>
<dbReference type="Pfam" id="PF01232">
    <property type="entry name" value="Mannitol_dh"/>
    <property type="match status" value="1"/>
</dbReference>
<dbReference type="PANTHER" id="PTHR30524">
    <property type="entry name" value="MANNITOL-1-PHOSPHATE 5-DEHYDROGENASE"/>
    <property type="match status" value="1"/>
</dbReference>
<dbReference type="Gene3D" id="1.10.1040.10">
    <property type="entry name" value="N-(1-d-carboxylethyl)-l-norvaline Dehydrogenase, domain 2"/>
    <property type="match status" value="1"/>
</dbReference>
<keyword evidence="6" id="KW-1185">Reference proteome</keyword>
<dbReference type="SUPFAM" id="SSF48179">
    <property type="entry name" value="6-phosphogluconate dehydrogenase C-terminal domain-like"/>
    <property type="match status" value="1"/>
</dbReference>
<dbReference type="InterPro" id="IPR013131">
    <property type="entry name" value="Mannitol_DH_N"/>
</dbReference>
<dbReference type="Gene3D" id="3.40.50.720">
    <property type="entry name" value="NAD(P)-binding Rossmann-like Domain"/>
    <property type="match status" value="1"/>
</dbReference>
<dbReference type="GO" id="GO:0005829">
    <property type="term" value="C:cytosol"/>
    <property type="evidence" value="ECO:0007669"/>
    <property type="project" value="TreeGrafter"/>
</dbReference>
<name>A0A5C7FNG8_9BACT</name>
<reference evidence="5 6" key="1">
    <citation type="submission" date="2019-08" db="EMBL/GenBank/DDBJ databases">
        <title>Lewinella sp. strain SSH13 Genome sequencing and assembly.</title>
        <authorList>
            <person name="Kim I."/>
        </authorList>
    </citation>
    <scope>NUCLEOTIDE SEQUENCE [LARGE SCALE GENOMIC DNA]</scope>
    <source>
        <strain evidence="5 6">SSH13</strain>
    </source>
</reference>
<dbReference type="InterPro" id="IPR013118">
    <property type="entry name" value="Mannitol_DH_C"/>
</dbReference>
<dbReference type="RefSeq" id="WP_147931942.1">
    <property type="nucleotide sequence ID" value="NZ_VOXD01000029.1"/>
</dbReference>
<proteinExistence type="predicted"/>
<dbReference type="Proteomes" id="UP000321907">
    <property type="component" value="Unassembled WGS sequence"/>
</dbReference>
<feature type="domain" description="Mannitol dehydrogenase N-terminal" evidence="3">
    <location>
        <begin position="15"/>
        <end position="257"/>
    </location>
</feature>
<protein>
    <submittedName>
        <fullName evidence="5">Tagaturonate reductase</fullName>
    </submittedName>
</protein>
<dbReference type="PANTHER" id="PTHR30524:SF0">
    <property type="entry name" value="ALTRONATE OXIDOREDUCTASE-RELATED"/>
    <property type="match status" value="1"/>
</dbReference>
<dbReference type="AlphaFoldDB" id="A0A5C7FNG8"/>
<dbReference type="SUPFAM" id="SSF51735">
    <property type="entry name" value="NAD(P)-binding Rossmann-fold domains"/>
    <property type="match status" value="1"/>
</dbReference>
<comment type="caution">
    <text evidence="5">The sequence shown here is derived from an EMBL/GenBank/DDBJ whole genome shotgun (WGS) entry which is preliminary data.</text>
</comment>